<organism evidence="2 3">
    <name type="scientific">Prevotella histicola F0411</name>
    <dbReference type="NCBI Taxonomy" id="857291"/>
    <lineage>
        <taxon>Bacteria</taxon>
        <taxon>Pseudomonadati</taxon>
        <taxon>Bacteroidota</taxon>
        <taxon>Bacteroidia</taxon>
        <taxon>Bacteroidales</taxon>
        <taxon>Prevotellaceae</taxon>
        <taxon>Prevotella</taxon>
    </lineage>
</organism>
<evidence type="ECO:0000256" key="1">
    <source>
        <dbReference type="SAM" id="Phobius"/>
    </source>
</evidence>
<protein>
    <submittedName>
        <fullName evidence="2">Uncharacterized protein</fullName>
    </submittedName>
</protein>
<dbReference type="HOGENOM" id="CLU_2808830_0_0_10"/>
<proteinExistence type="predicted"/>
<dbReference type="STRING" id="857291.HMPREF9138_01849"/>
<name>G6AIC2_9BACT</name>
<accession>G6AIC2</accession>
<dbReference type="AlphaFoldDB" id="G6AIC2"/>
<reference evidence="2 3" key="1">
    <citation type="submission" date="2011-10" db="EMBL/GenBank/DDBJ databases">
        <title>The Genome Sequence of Prevotella histicola F0411.</title>
        <authorList>
            <consortium name="The Broad Institute Genome Sequencing Platform"/>
            <person name="Earl A."/>
            <person name="Ward D."/>
            <person name="Feldgarden M."/>
            <person name="Gevers D."/>
            <person name="Izard J."/>
            <person name="Ganesan A."/>
            <person name="Blanton J.M."/>
            <person name="Baranova O.V."/>
            <person name="Tanner A.C."/>
            <person name="Mathney J.M.J."/>
            <person name="Dewhirst F.E."/>
            <person name="Young S.K."/>
            <person name="Zeng Q."/>
            <person name="Gargeya S."/>
            <person name="Fitzgerald M."/>
            <person name="Haas B."/>
            <person name="Abouelleil A."/>
            <person name="Alvarado L."/>
            <person name="Arachchi H.M."/>
            <person name="Berlin A."/>
            <person name="Brown A."/>
            <person name="Chapman S.B."/>
            <person name="Chen Z."/>
            <person name="Dunbar C."/>
            <person name="Freedman E."/>
            <person name="Gearin G."/>
            <person name="Gellesch M."/>
            <person name="Goldberg J."/>
            <person name="Griggs A."/>
            <person name="Gujja S."/>
            <person name="Heiman D."/>
            <person name="Howarth C."/>
            <person name="Larson L."/>
            <person name="Lui A."/>
            <person name="MacDonald P.J.P."/>
            <person name="Montmayeur A."/>
            <person name="Murphy C."/>
            <person name="Neiman D."/>
            <person name="Pearson M."/>
            <person name="Priest M."/>
            <person name="Roberts A."/>
            <person name="Saif S."/>
            <person name="Shea T."/>
            <person name="Shenoy N."/>
            <person name="Sisk P."/>
            <person name="Stolte C."/>
            <person name="Sykes S."/>
            <person name="Wortman J."/>
            <person name="Nusbaum C."/>
            <person name="Birren B."/>
        </authorList>
    </citation>
    <scope>NUCLEOTIDE SEQUENCE [LARGE SCALE GENOMIC DNA]</scope>
    <source>
        <strain evidence="2 3">F0411</strain>
    </source>
</reference>
<keyword evidence="1" id="KW-0812">Transmembrane</keyword>
<comment type="caution">
    <text evidence="2">The sequence shown here is derived from an EMBL/GenBank/DDBJ whole genome shotgun (WGS) entry which is preliminary data.</text>
</comment>
<evidence type="ECO:0000313" key="3">
    <source>
        <dbReference type="Proteomes" id="UP000004597"/>
    </source>
</evidence>
<gene>
    <name evidence="2" type="ORF">HMPREF9138_01849</name>
</gene>
<dbReference type="EMBL" id="AFXP01000020">
    <property type="protein sequence ID" value="EHG15548.1"/>
    <property type="molecule type" value="Genomic_DNA"/>
</dbReference>
<keyword evidence="1" id="KW-1133">Transmembrane helix</keyword>
<feature type="transmembrane region" description="Helical" evidence="1">
    <location>
        <begin position="16"/>
        <end position="33"/>
    </location>
</feature>
<keyword evidence="1" id="KW-0472">Membrane</keyword>
<evidence type="ECO:0000313" key="2">
    <source>
        <dbReference type="EMBL" id="EHG15548.1"/>
    </source>
</evidence>
<sequence length="67" mass="7727">MCGELKARDLQYNKKWYTVGLYTIFYFKVMLFYRLTRFLTCSEGSDNPGQVLVCGLNLPHLISKQGG</sequence>
<dbReference type="Proteomes" id="UP000004597">
    <property type="component" value="Unassembled WGS sequence"/>
</dbReference>
<keyword evidence="3" id="KW-1185">Reference proteome</keyword>